<sequence>MSWVLEVQSIASNNRSLYAKALQVAASKDDSSPARAESRLDDTEQTMSTTSTWHDEIDSLEYIAQFVMESLIDSLSIVHYPDEVTKDGKAYVMFCGDVEMDGKQVLQFGRIEGGAYTLDFRRPFSATQAFAVALASITQRLK</sequence>
<reference evidence="4 5" key="2">
    <citation type="submission" date="2018-11" db="EMBL/GenBank/DDBJ databases">
        <authorList>
            <consortium name="Pathogen Informatics"/>
        </authorList>
    </citation>
    <scope>NUCLEOTIDE SEQUENCE [LARGE SCALE GENOMIC DNA]</scope>
    <source>
        <strain evidence="4 5">MHpl1</strain>
    </source>
</reference>
<dbReference type="PANTHER" id="PTHR16517">
    <property type="entry name" value="TUBBY-RELATED"/>
    <property type="match status" value="1"/>
</dbReference>
<feature type="region of interest" description="Disordered" evidence="2">
    <location>
        <begin position="29"/>
        <end position="51"/>
    </location>
</feature>
<feature type="domain" description="Tubby C-terminal" evidence="3">
    <location>
        <begin position="75"/>
        <end position="137"/>
    </location>
</feature>
<organism evidence="6">
    <name type="scientific">Haemonchus placei</name>
    <name type="common">Barber's pole worm</name>
    <dbReference type="NCBI Taxonomy" id="6290"/>
    <lineage>
        <taxon>Eukaryota</taxon>
        <taxon>Metazoa</taxon>
        <taxon>Ecdysozoa</taxon>
        <taxon>Nematoda</taxon>
        <taxon>Chromadorea</taxon>
        <taxon>Rhabditida</taxon>
        <taxon>Rhabditina</taxon>
        <taxon>Rhabditomorpha</taxon>
        <taxon>Strongyloidea</taxon>
        <taxon>Trichostrongylidae</taxon>
        <taxon>Haemonchus</taxon>
    </lineage>
</organism>
<evidence type="ECO:0000313" key="5">
    <source>
        <dbReference type="Proteomes" id="UP000268014"/>
    </source>
</evidence>
<evidence type="ECO:0000313" key="6">
    <source>
        <dbReference type="WBParaSite" id="HPLM_0000435201-mRNA-1"/>
    </source>
</evidence>
<dbReference type="EMBL" id="UZAF01016201">
    <property type="protein sequence ID" value="VDO23019.1"/>
    <property type="molecule type" value="Genomic_DNA"/>
</dbReference>
<dbReference type="WBParaSite" id="HPLM_0000435201-mRNA-1">
    <property type="protein sequence ID" value="HPLM_0000435201-mRNA-1"/>
    <property type="gene ID" value="HPLM_0000435201"/>
</dbReference>
<dbReference type="SUPFAM" id="SSF54518">
    <property type="entry name" value="Tubby C-terminal domain-like"/>
    <property type="match status" value="1"/>
</dbReference>
<evidence type="ECO:0000256" key="2">
    <source>
        <dbReference type="SAM" id="MobiDB-lite"/>
    </source>
</evidence>
<dbReference type="Gene3D" id="3.20.90.10">
    <property type="entry name" value="Tubby Protein, Chain A"/>
    <property type="match status" value="1"/>
</dbReference>
<protein>
    <submittedName>
        <fullName evidence="6">Tub domain-containing protein</fullName>
    </submittedName>
</protein>
<dbReference type="OrthoDB" id="8775810at2759"/>
<comment type="similarity">
    <text evidence="1">Belongs to the TUB family.</text>
</comment>
<name>A0A0N4W3G2_HAEPC</name>
<keyword evidence="5" id="KW-1185">Reference proteome</keyword>
<dbReference type="STRING" id="6290.A0A0N4W3G2"/>
<dbReference type="Proteomes" id="UP000268014">
    <property type="component" value="Unassembled WGS sequence"/>
</dbReference>
<proteinExistence type="inferred from homology"/>
<evidence type="ECO:0000313" key="4">
    <source>
        <dbReference type="EMBL" id="VDO23019.1"/>
    </source>
</evidence>
<gene>
    <name evidence="4" type="ORF">HPLM_LOCUS4344</name>
</gene>
<evidence type="ECO:0000256" key="1">
    <source>
        <dbReference type="ARBA" id="ARBA00007129"/>
    </source>
</evidence>
<feature type="compositionally biased region" description="Basic and acidic residues" evidence="2">
    <location>
        <begin position="29"/>
        <end position="42"/>
    </location>
</feature>
<dbReference type="InterPro" id="IPR025659">
    <property type="entry name" value="Tubby-like_C"/>
</dbReference>
<dbReference type="AlphaFoldDB" id="A0A0N4W3G2"/>
<accession>A0A0N4W3G2</accession>
<dbReference type="Pfam" id="PF01167">
    <property type="entry name" value="Tub"/>
    <property type="match status" value="1"/>
</dbReference>
<reference evidence="6" key="1">
    <citation type="submission" date="2017-02" db="UniProtKB">
        <authorList>
            <consortium name="WormBaseParasite"/>
        </authorList>
    </citation>
    <scope>IDENTIFICATION</scope>
</reference>
<evidence type="ECO:0000259" key="3">
    <source>
        <dbReference type="Pfam" id="PF01167"/>
    </source>
</evidence>
<dbReference type="InterPro" id="IPR000007">
    <property type="entry name" value="Tubby_C"/>
</dbReference>
<dbReference type="PANTHER" id="PTHR16517:SF2">
    <property type="entry name" value="TUBBY-RELATED PROTEIN 4"/>
    <property type="match status" value="1"/>
</dbReference>